<dbReference type="InterPro" id="IPR001128">
    <property type="entry name" value="Cyt_P450"/>
</dbReference>
<keyword evidence="6 8" id="KW-0408">Iron</keyword>
<feature type="binding site" description="axial binding residue" evidence="8">
    <location>
        <position position="403"/>
    </location>
    <ligand>
        <name>heme</name>
        <dbReference type="ChEBI" id="CHEBI:30413"/>
    </ligand>
    <ligandPart>
        <name>Fe</name>
        <dbReference type="ChEBI" id="CHEBI:18248"/>
    </ligandPart>
</feature>
<dbReference type="GO" id="GO:0004497">
    <property type="term" value="F:monooxygenase activity"/>
    <property type="evidence" value="ECO:0007669"/>
    <property type="project" value="UniProtKB-KW"/>
</dbReference>
<dbReference type="InterPro" id="IPR002401">
    <property type="entry name" value="Cyt_P450_E_grp-I"/>
</dbReference>
<accession>A0A9P7GSC0</accession>
<evidence type="ECO:0000256" key="7">
    <source>
        <dbReference type="ARBA" id="ARBA00023033"/>
    </source>
</evidence>
<sequence>MDQEHSKFVLATGFSHFWRGRMQKERMETFLGEGIFNRDDQIWRMHRSMARPFFARDRISDFEIFERNSARTIAHLSASAEAGQPSEAQDLFARFTIDAASEFLFGKNLDTLSSALPVPGITPMGPKGSATLDEWGSFTGAFEMAQQIVTTRARLGYLWPLFEVFGDKTEPHISVIQKWLDPLVQNALQEKVFSEKNNSPVGITEKTFLQHLVDSTDDSTLIRDQLLSMLLAARDTVRATISLLPFAAEKILQTACVLTYITYFMAEHPHVAERLRVEILTHCGPCAPPTYEMIKDLKYMRAVINETMRLFPPVPLNVRETRANSCTLPPSDPTYPEEDRRPFYMPGSTTIVYLPLIFQRNKALWGPEADEFDPERWLDPQRIAQFVANPAMFAPFSAGPRICVGQNYAYNETSYFLVRLLQHFDRFTLAPEVQPAGSLPPPEWKERTGRQAIEKIWPAAAMTLYVKVG</sequence>
<dbReference type="GO" id="GO:0020037">
    <property type="term" value="F:heme binding"/>
    <property type="evidence" value="ECO:0007669"/>
    <property type="project" value="InterPro"/>
</dbReference>
<evidence type="ECO:0000256" key="5">
    <source>
        <dbReference type="ARBA" id="ARBA00023002"/>
    </source>
</evidence>
<dbReference type="PANTHER" id="PTHR24287:SF1">
    <property type="entry name" value="P450, PUTATIVE (EUROFUNG)-RELATED"/>
    <property type="match status" value="1"/>
</dbReference>
<reference evidence="10" key="2">
    <citation type="submission" date="2021-10" db="EMBL/GenBank/DDBJ databases">
        <title>Phylogenomics reveals ancestral predisposition of the termite-cultivated fungus Termitomyces towards a domesticated lifestyle.</title>
        <authorList>
            <person name="Auxier B."/>
            <person name="Grum-Grzhimaylo A."/>
            <person name="Cardenas M.E."/>
            <person name="Lodge J.D."/>
            <person name="Laessoe T."/>
            <person name="Pedersen O."/>
            <person name="Smith M.E."/>
            <person name="Kuyper T.W."/>
            <person name="Franco-Molano E.A."/>
            <person name="Baroni T.J."/>
            <person name="Aanen D.K."/>
        </authorList>
    </citation>
    <scope>NUCLEOTIDE SEQUENCE</scope>
    <source>
        <strain evidence="10">D49</strain>
    </source>
</reference>
<evidence type="ECO:0000256" key="1">
    <source>
        <dbReference type="ARBA" id="ARBA00001971"/>
    </source>
</evidence>
<evidence type="ECO:0000256" key="8">
    <source>
        <dbReference type="PIRSR" id="PIRSR602401-1"/>
    </source>
</evidence>
<dbReference type="Pfam" id="PF00067">
    <property type="entry name" value="p450"/>
    <property type="match status" value="1"/>
</dbReference>
<dbReference type="PROSITE" id="PS00086">
    <property type="entry name" value="CYTOCHROME_P450"/>
    <property type="match status" value="1"/>
</dbReference>
<dbReference type="GO" id="GO:0005506">
    <property type="term" value="F:iron ion binding"/>
    <property type="evidence" value="ECO:0007669"/>
    <property type="project" value="InterPro"/>
</dbReference>
<protein>
    <recommendedName>
        <fullName evidence="12">Cytochrome P450</fullName>
    </recommendedName>
</protein>
<dbReference type="EMBL" id="JABCKI010000161">
    <property type="protein sequence ID" value="KAG5652107.1"/>
    <property type="molecule type" value="Genomic_DNA"/>
</dbReference>
<keyword evidence="4 8" id="KW-0479">Metal-binding</keyword>
<evidence type="ECO:0000256" key="3">
    <source>
        <dbReference type="ARBA" id="ARBA00022617"/>
    </source>
</evidence>
<dbReference type="GO" id="GO:0016705">
    <property type="term" value="F:oxidoreductase activity, acting on paired donors, with incorporation or reduction of molecular oxygen"/>
    <property type="evidence" value="ECO:0007669"/>
    <property type="project" value="InterPro"/>
</dbReference>
<keyword evidence="7 9" id="KW-0503">Monooxygenase</keyword>
<dbReference type="InterPro" id="IPR036396">
    <property type="entry name" value="Cyt_P450_sf"/>
</dbReference>
<dbReference type="InterPro" id="IPR017972">
    <property type="entry name" value="Cyt_P450_CS"/>
</dbReference>
<evidence type="ECO:0008006" key="12">
    <source>
        <dbReference type="Google" id="ProtNLM"/>
    </source>
</evidence>
<comment type="cofactor">
    <cofactor evidence="1 8">
        <name>heme</name>
        <dbReference type="ChEBI" id="CHEBI:30413"/>
    </cofactor>
</comment>
<comment type="caution">
    <text evidence="10">The sequence shown here is derived from an EMBL/GenBank/DDBJ whole genome shotgun (WGS) entry which is preliminary data.</text>
</comment>
<dbReference type="PRINTS" id="PR00463">
    <property type="entry name" value="EP450I"/>
</dbReference>
<evidence type="ECO:0000256" key="6">
    <source>
        <dbReference type="ARBA" id="ARBA00023004"/>
    </source>
</evidence>
<dbReference type="OrthoDB" id="1470350at2759"/>
<organism evidence="10 11">
    <name type="scientific">Sphagnurus paluster</name>
    <dbReference type="NCBI Taxonomy" id="117069"/>
    <lineage>
        <taxon>Eukaryota</taxon>
        <taxon>Fungi</taxon>
        <taxon>Dikarya</taxon>
        <taxon>Basidiomycota</taxon>
        <taxon>Agaricomycotina</taxon>
        <taxon>Agaricomycetes</taxon>
        <taxon>Agaricomycetidae</taxon>
        <taxon>Agaricales</taxon>
        <taxon>Tricholomatineae</taxon>
        <taxon>Lyophyllaceae</taxon>
        <taxon>Sphagnurus</taxon>
    </lineage>
</organism>
<name>A0A9P7GSC0_9AGAR</name>
<dbReference type="InterPro" id="IPR047146">
    <property type="entry name" value="Cyt_P450_E_CYP52_fungi"/>
</dbReference>
<dbReference type="SUPFAM" id="SSF48264">
    <property type="entry name" value="Cytochrome P450"/>
    <property type="match status" value="1"/>
</dbReference>
<evidence type="ECO:0000313" key="11">
    <source>
        <dbReference type="Proteomes" id="UP000717328"/>
    </source>
</evidence>
<dbReference type="PRINTS" id="PR00385">
    <property type="entry name" value="P450"/>
</dbReference>
<evidence type="ECO:0000256" key="2">
    <source>
        <dbReference type="ARBA" id="ARBA00010617"/>
    </source>
</evidence>
<keyword evidence="5 9" id="KW-0560">Oxidoreductase</keyword>
<gene>
    <name evidence="10" type="ORF">H0H81_006281</name>
</gene>
<evidence type="ECO:0000313" key="10">
    <source>
        <dbReference type="EMBL" id="KAG5652107.1"/>
    </source>
</evidence>
<dbReference type="AlphaFoldDB" id="A0A9P7GSC0"/>
<dbReference type="PANTHER" id="PTHR24287">
    <property type="entry name" value="P450, PUTATIVE (EUROFUNG)-RELATED"/>
    <property type="match status" value="1"/>
</dbReference>
<dbReference type="Proteomes" id="UP000717328">
    <property type="component" value="Unassembled WGS sequence"/>
</dbReference>
<evidence type="ECO:0000256" key="4">
    <source>
        <dbReference type="ARBA" id="ARBA00022723"/>
    </source>
</evidence>
<keyword evidence="3 8" id="KW-0349">Heme</keyword>
<reference evidence="10" key="1">
    <citation type="submission" date="2021-02" db="EMBL/GenBank/DDBJ databases">
        <authorList>
            <person name="Nieuwenhuis M."/>
            <person name="Van De Peppel L.J.J."/>
        </authorList>
    </citation>
    <scope>NUCLEOTIDE SEQUENCE</scope>
    <source>
        <strain evidence="10">D49</strain>
    </source>
</reference>
<keyword evidence="11" id="KW-1185">Reference proteome</keyword>
<proteinExistence type="inferred from homology"/>
<evidence type="ECO:0000256" key="9">
    <source>
        <dbReference type="RuleBase" id="RU000461"/>
    </source>
</evidence>
<dbReference type="Gene3D" id="1.10.630.10">
    <property type="entry name" value="Cytochrome P450"/>
    <property type="match status" value="1"/>
</dbReference>
<comment type="similarity">
    <text evidence="2 9">Belongs to the cytochrome P450 family.</text>
</comment>